<name>A0A5A7SA83_9NOCA</name>
<dbReference type="AlphaFoldDB" id="A0A5A7SA83"/>
<dbReference type="RefSeq" id="WP_149430318.1">
    <property type="nucleotide sequence ID" value="NZ_VLNY01000004.1"/>
</dbReference>
<dbReference type="PIRSF" id="PIRSF008502">
    <property type="entry name" value="UCP008502"/>
    <property type="match status" value="1"/>
</dbReference>
<proteinExistence type="predicted"/>
<keyword evidence="2" id="KW-1185">Reference proteome</keyword>
<sequence>MTQYVAFLRGVNVGGINIKMADLKQTFVDLGFDGVRTILASGNVAFESSRTGRAKLKKDIESALNQAFGYEAWIVLVDIATVQRIIDDYPFDPEHEGWHPYVLLSSDDAVLDDLLEMKSELDGDVEQIAAGDGVLYWEVERGQTLQSPFGKRTGNKRYKSATTTRNLRTLLKVVR</sequence>
<dbReference type="Gene3D" id="3.30.70.1280">
    <property type="entry name" value="SP0830-like domains"/>
    <property type="match status" value="1"/>
</dbReference>
<evidence type="ECO:0000313" key="1">
    <source>
        <dbReference type="EMBL" id="KAA0023060.1"/>
    </source>
</evidence>
<dbReference type="Gene3D" id="3.30.70.1260">
    <property type="entry name" value="bacterial protein sp0830 like"/>
    <property type="match status" value="1"/>
</dbReference>
<dbReference type="PANTHER" id="PTHR36439">
    <property type="entry name" value="BLL4334 PROTEIN"/>
    <property type="match status" value="1"/>
</dbReference>
<protein>
    <submittedName>
        <fullName evidence="1">DUF1697 domain-containing protein</fullName>
    </submittedName>
</protein>
<dbReference type="OrthoDB" id="9806494at2"/>
<dbReference type="Pfam" id="PF08002">
    <property type="entry name" value="DUF1697"/>
    <property type="match status" value="1"/>
</dbReference>
<accession>A0A5A7SA83</accession>
<dbReference type="SUPFAM" id="SSF160379">
    <property type="entry name" value="SP0830-like"/>
    <property type="match status" value="1"/>
</dbReference>
<dbReference type="Proteomes" id="UP000322244">
    <property type="component" value="Unassembled WGS sequence"/>
</dbReference>
<dbReference type="InterPro" id="IPR012545">
    <property type="entry name" value="DUF1697"/>
</dbReference>
<organism evidence="1 2">
    <name type="scientific">Antrihabitans cavernicola</name>
    <dbReference type="NCBI Taxonomy" id="2495913"/>
    <lineage>
        <taxon>Bacteria</taxon>
        <taxon>Bacillati</taxon>
        <taxon>Actinomycetota</taxon>
        <taxon>Actinomycetes</taxon>
        <taxon>Mycobacteriales</taxon>
        <taxon>Nocardiaceae</taxon>
        <taxon>Antrihabitans</taxon>
    </lineage>
</organism>
<comment type="caution">
    <text evidence="1">The sequence shown here is derived from an EMBL/GenBank/DDBJ whole genome shotgun (WGS) entry which is preliminary data.</text>
</comment>
<dbReference type="PANTHER" id="PTHR36439:SF1">
    <property type="entry name" value="DUF1697 DOMAIN-CONTAINING PROTEIN"/>
    <property type="match status" value="1"/>
</dbReference>
<dbReference type="EMBL" id="VLNY01000004">
    <property type="protein sequence ID" value="KAA0023060.1"/>
    <property type="molecule type" value="Genomic_DNA"/>
</dbReference>
<reference evidence="1 2" key="1">
    <citation type="submission" date="2019-07" db="EMBL/GenBank/DDBJ databases">
        <title>Rhodococcus cavernicolus sp. nov., isolated from a cave.</title>
        <authorList>
            <person name="Lee S.D."/>
        </authorList>
    </citation>
    <scope>NUCLEOTIDE SEQUENCE [LARGE SCALE GENOMIC DNA]</scope>
    <source>
        <strain evidence="1 2">C1-24</strain>
    </source>
</reference>
<gene>
    <name evidence="1" type="ORF">FOY51_11270</name>
</gene>
<evidence type="ECO:0000313" key="2">
    <source>
        <dbReference type="Proteomes" id="UP000322244"/>
    </source>
</evidence>